<keyword evidence="6" id="KW-1185">Reference proteome</keyword>
<dbReference type="AlphaFoldDB" id="A0A5Q2N1I6"/>
<dbReference type="PANTHER" id="PTHR21666:SF289">
    <property type="entry name" value="L-ALA--D-GLU ENDOPEPTIDASE"/>
    <property type="match status" value="1"/>
</dbReference>
<dbReference type="InterPro" id="IPR050570">
    <property type="entry name" value="Cell_wall_metabolism_enzyme"/>
</dbReference>
<organism evidence="5 6">
    <name type="scientific">Heliorestis convoluta</name>
    <dbReference type="NCBI Taxonomy" id="356322"/>
    <lineage>
        <taxon>Bacteria</taxon>
        <taxon>Bacillati</taxon>
        <taxon>Bacillota</taxon>
        <taxon>Clostridia</taxon>
        <taxon>Eubacteriales</taxon>
        <taxon>Heliobacteriaceae</taxon>
        <taxon>Heliorestis</taxon>
    </lineage>
</organism>
<protein>
    <submittedName>
        <fullName evidence="5">Peptidase M23 family protein</fullName>
    </submittedName>
</protein>
<keyword evidence="1" id="KW-0732">Signal</keyword>
<dbReference type="OrthoDB" id="9814460at2"/>
<dbReference type="CDD" id="cd12797">
    <property type="entry name" value="M23_peptidase"/>
    <property type="match status" value="1"/>
</dbReference>
<feature type="domain" description="Peptidoglycan hydrolase PcsB coiled-coil" evidence="4">
    <location>
        <begin position="115"/>
        <end position="184"/>
    </location>
</feature>
<dbReference type="InterPro" id="IPR057309">
    <property type="entry name" value="PcsB_CC"/>
</dbReference>
<dbReference type="RefSeq" id="WP_153726255.1">
    <property type="nucleotide sequence ID" value="NZ_CP045875.1"/>
</dbReference>
<keyword evidence="2" id="KW-0175">Coiled coil</keyword>
<dbReference type="Gene3D" id="2.70.70.10">
    <property type="entry name" value="Glucose Permease (Domain IIA)"/>
    <property type="match status" value="1"/>
</dbReference>
<feature type="coiled-coil region" evidence="2">
    <location>
        <begin position="43"/>
        <end position="126"/>
    </location>
</feature>
<dbReference type="FunFam" id="2.70.70.10:FF:000006">
    <property type="entry name" value="M23 family peptidase"/>
    <property type="match status" value="1"/>
</dbReference>
<dbReference type="InterPro" id="IPR016047">
    <property type="entry name" value="M23ase_b-sheet_dom"/>
</dbReference>
<proteinExistence type="predicted"/>
<evidence type="ECO:0000259" key="3">
    <source>
        <dbReference type="Pfam" id="PF01551"/>
    </source>
</evidence>
<evidence type="ECO:0000259" key="4">
    <source>
        <dbReference type="Pfam" id="PF24568"/>
    </source>
</evidence>
<name>A0A5Q2N1I6_9FIRM</name>
<reference evidence="6" key="1">
    <citation type="submission" date="2019-11" db="EMBL/GenBank/DDBJ databases">
        <title>Genome sequence of Heliorestis convoluta strain HH, an alkaliphilic and minimalistic phototrophic bacterium from a soda lake in Egypt.</title>
        <authorList>
            <person name="Dewey E.D."/>
            <person name="Stokes L.M."/>
            <person name="Burchell B.M."/>
            <person name="Shaffer K.N."/>
            <person name="Huntington A.M."/>
            <person name="Baker J.M."/>
            <person name="Nadendla S."/>
            <person name="Giglio M.G."/>
            <person name="Touchman J.W."/>
            <person name="Blankenship R.E."/>
            <person name="Madigan M.T."/>
            <person name="Sattley W.M."/>
        </authorList>
    </citation>
    <scope>NUCLEOTIDE SEQUENCE [LARGE SCALE GENOMIC DNA]</scope>
    <source>
        <strain evidence="6">HH</strain>
    </source>
</reference>
<dbReference type="Gene3D" id="6.10.250.3150">
    <property type="match status" value="1"/>
</dbReference>
<dbReference type="Pfam" id="PF01551">
    <property type="entry name" value="Peptidase_M23"/>
    <property type="match status" value="1"/>
</dbReference>
<evidence type="ECO:0000256" key="1">
    <source>
        <dbReference type="ARBA" id="ARBA00022729"/>
    </source>
</evidence>
<evidence type="ECO:0000313" key="6">
    <source>
        <dbReference type="Proteomes" id="UP000366051"/>
    </source>
</evidence>
<accession>A0A5Q2N1I6</accession>
<evidence type="ECO:0000256" key="2">
    <source>
        <dbReference type="SAM" id="Coils"/>
    </source>
</evidence>
<dbReference type="SUPFAM" id="SSF51261">
    <property type="entry name" value="Duplicated hybrid motif"/>
    <property type="match status" value="1"/>
</dbReference>
<feature type="coiled-coil region" evidence="2">
    <location>
        <begin position="159"/>
        <end position="259"/>
    </location>
</feature>
<dbReference type="KEGG" id="hcv:FTV88_3160"/>
<sequence length="394" mass="44100">MENTKNPLSRRFVAVVVGTALLSTLLLPGLGYQGQGIAMADELTQRRQEQNQIQQQIDRARSELAAKKQEERTILGRLDIVAREITQTERAIAELNQQMETVQKQINLAQKELEAAQQRHEEQLGLLKMRIRDMYINGNVSYVEVLLEATHIVDFLTRLDLMEKIVEQDAKLIRQIEEEERAIAAHKADLEFRKNELNTLKSNAEAEKRRLVEQSQEHQRLLQEVTSQKEVVEQMLDDLERTSRQLQSIIQNLQAQQNRARMGSGPMVFPLPHNARVTSAYGGRMHPVLRTERFHTGVDFAASSGTPILAAQTGVVIFAGNSGGYGNTVIIDHGGGTSTLYAHMSVIGVREGQTVQKGARIGAVGSTGWSTGPHLHFEVREKGHPVNPMPYIGR</sequence>
<dbReference type="Proteomes" id="UP000366051">
    <property type="component" value="Chromosome"/>
</dbReference>
<gene>
    <name evidence="5" type="ORF">FTV88_3160</name>
</gene>
<dbReference type="GO" id="GO:0004222">
    <property type="term" value="F:metalloendopeptidase activity"/>
    <property type="evidence" value="ECO:0007669"/>
    <property type="project" value="TreeGrafter"/>
</dbReference>
<dbReference type="EMBL" id="CP045875">
    <property type="protein sequence ID" value="QGG49234.1"/>
    <property type="molecule type" value="Genomic_DNA"/>
</dbReference>
<dbReference type="PANTHER" id="PTHR21666">
    <property type="entry name" value="PEPTIDASE-RELATED"/>
    <property type="match status" value="1"/>
</dbReference>
<feature type="domain" description="M23ase beta-sheet core" evidence="3">
    <location>
        <begin position="293"/>
        <end position="388"/>
    </location>
</feature>
<dbReference type="InterPro" id="IPR011055">
    <property type="entry name" value="Dup_hybrid_motif"/>
</dbReference>
<dbReference type="Pfam" id="PF24568">
    <property type="entry name" value="CC_PcsB"/>
    <property type="match status" value="1"/>
</dbReference>
<evidence type="ECO:0000313" key="5">
    <source>
        <dbReference type="EMBL" id="QGG49234.1"/>
    </source>
</evidence>